<dbReference type="Gene3D" id="3.40.430.10">
    <property type="entry name" value="Dihydrofolate Reductase, subunit A"/>
    <property type="match status" value="1"/>
</dbReference>
<dbReference type="PANTHER" id="PTHR38011">
    <property type="entry name" value="DIHYDROFOLATE REDUCTASE FAMILY PROTEIN (AFU_ORTHOLOGUE AFUA_8G06820)"/>
    <property type="match status" value="1"/>
</dbReference>
<dbReference type="SUPFAM" id="SSF53597">
    <property type="entry name" value="Dihydrofolate reductase-like"/>
    <property type="match status" value="1"/>
</dbReference>
<dbReference type="EMBL" id="FNLC01000002">
    <property type="protein sequence ID" value="SDR19075.1"/>
    <property type="molecule type" value="Genomic_DNA"/>
</dbReference>
<dbReference type="Pfam" id="PF01872">
    <property type="entry name" value="RibD_C"/>
    <property type="match status" value="1"/>
</dbReference>
<dbReference type="STRING" id="1095778.SAMN04489842_2727"/>
<dbReference type="PANTHER" id="PTHR38011:SF11">
    <property type="entry name" value="2,5-DIAMINO-6-RIBOSYLAMINO-4(3H)-PYRIMIDINONE 5'-PHOSPHATE REDUCTASE"/>
    <property type="match status" value="1"/>
</dbReference>
<keyword evidence="3" id="KW-1185">Reference proteome</keyword>
<dbReference type="GO" id="GO:0008703">
    <property type="term" value="F:5-amino-6-(5-phosphoribosylamino)uracil reductase activity"/>
    <property type="evidence" value="ECO:0007669"/>
    <property type="project" value="InterPro"/>
</dbReference>
<protein>
    <submittedName>
        <fullName evidence="2">Dihydrofolate reductase</fullName>
    </submittedName>
</protein>
<reference evidence="3" key="1">
    <citation type="submission" date="2016-10" db="EMBL/GenBank/DDBJ databases">
        <authorList>
            <person name="Varghese N."/>
            <person name="Submissions S."/>
        </authorList>
    </citation>
    <scope>NUCLEOTIDE SEQUENCE [LARGE SCALE GENOMIC DNA]</scope>
    <source>
        <strain evidence="3">DSM 24767</strain>
    </source>
</reference>
<dbReference type="InterPro" id="IPR024072">
    <property type="entry name" value="DHFR-like_dom_sf"/>
</dbReference>
<evidence type="ECO:0000313" key="2">
    <source>
        <dbReference type="EMBL" id="SDR19075.1"/>
    </source>
</evidence>
<dbReference type="InterPro" id="IPR050765">
    <property type="entry name" value="Riboflavin_Biosynth_HTPR"/>
</dbReference>
<proteinExistence type="predicted"/>
<gene>
    <name evidence="2" type="ORF">SAMN04489842_2727</name>
</gene>
<dbReference type="OrthoDB" id="7348at2157"/>
<dbReference type="AlphaFoldDB" id="A0A1H1H0Q8"/>
<dbReference type="Proteomes" id="UP000198848">
    <property type="component" value="Unassembled WGS sequence"/>
</dbReference>
<name>A0A1H1H0Q8_NATTX</name>
<evidence type="ECO:0000313" key="3">
    <source>
        <dbReference type="Proteomes" id="UP000198848"/>
    </source>
</evidence>
<dbReference type="GO" id="GO:0009231">
    <property type="term" value="P:riboflavin biosynthetic process"/>
    <property type="evidence" value="ECO:0007669"/>
    <property type="project" value="InterPro"/>
</dbReference>
<accession>A0A1H1H0Q8</accession>
<dbReference type="InterPro" id="IPR002734">
    <property type="entry name" value="RibDG_C"/>
</dbReference>
<organism evidence="2 3">
    <name type="scientific">Natronobacterium texcoconense</name>
    <dbReference type="NCBI Taxonomy" id="1095778"/>
    <lineage>
        <taxon>Archaea</taxon>
        <taxon>Methanobacteriati</taxon>
        <taxon>Methanobacteriota</taxon>
        <taxon>Stenosarchaea group</taxon>
        <taxon>Halobacteria</taxon>
        <taxon>Halobacteriales</taxon>
        <taxon>Natrialbaceae</taxon>
        <taxon>Natronobacterium</taxon>
    </lineage>
</organism>
<evidence type="ECO:0000259" key="1">
    <source>
        <dbReference type="Pfam" id="PF01872"/>
    </source>
</evidence>
<feature type="domain" description="Bacterial bifunctional deaminase-reductase C-terminal" evidence="1">
    <location>
        <begin position="5"/>
        <end position="166"/>
    </location>
</feature>
<dbReference type="RefSeq" id="WP_090382672.1">
    <property type="nucleotide sequence ID" value="NZ_FNLC01000002.1"/>
</dbReference>
<sequence>MVGRIILYIAASVDGFIADEDGGVEWLEEFDDGASDGYEAFFADVDCLVVGSNTYEQIRSFGEWPYEDRPAYVLTRRDLPRATDAVEFYDGNVTDLSAELDQQYDRIWLVGGARLARSFLRANQIDDLRLSIVPILLGDGISLFDGSGDRRRLHHLETETRESGIVELRYEVSPH</sequence>